<evidence type="ECO:0000313" key="3">
    <source>
        <dbReference type="Proteomes" id="UP000092600"/>
    </source>
</evidence>
<accession>A0A199UIS1</accession>
<organism evidence="2 3">
    <name type="scientific">Ananas comosus</name>
    <name type="common">Pineapple</name>
    <name type="synonym">Ananas ananas</name>
    <dbReference type="NCBI Taxonomy" id="4615"/>
    <lineage>
        <taxon>Eukaryota</taxon>
        <taxon>Viridiplantae</taxon>
        <taxon>Streptophyta</taxon>
        <taxon>Embryophyta</taxon>
        <taxon>Tracheophyta</taxon>
        <taxon>Spermatophyta</taxon>
        <taxon>Magnoliopsida</taxon>
        <taxon>Liliopsida</taxon>
        <taxon>Poales</taxon>
        <taxon>Bromeliaceae</taxon>
        <taxon>Bromelioideae</taxon>
        <taxon>Ananas</taxon>
    </lineage>
</organism>
<dbReference type="EMBL" id="LSRQ01007777">
    <property type="protein sequence ID" value="OAY64628.1"/>
    <property type="molecule type" value="Genomic_DNA"/>
</dbReference>
<evidence type="ECO:0000256" key="1">
    <source>
        <dbReference type="SAM" id="MobiDB-lite"/>
    </source>
</evidence>
<gene>
    <name evidence="2" type="ORF">ACMD2_01918</name>
</gene>
<evidence type="ECO:0000313" key="2">
    <source>
        <dbReference type="EMBL" id="OAY64628.1"/>
    </source>
</evidence>
<comment type="caution">
    <text evidence="2">The sequence shown here is derived from an EMBL/GenBank/DDBJ whole genome shotgun (WGS) entry which is preliminary data.</text>
</comment>
<dbReference type="AlphaFoldDB" id="A0A199UIS1"/>
<sequence>MCNRQRDAPRGAEDAGILGELVDEGSGLGVEAGRLGVDGLQALAGRHEEGAVHHHVPLRPPVPPGPRALLRVHPLRHLRNPRREKERRSEHLFGVGVGGGDVAVALAIDGGVGAASDGVHLPARVVVVDDVEVPVAAPRHPLHQLLAEVVEGDGHLHPRIRQVLVAVAQQHHLVVPREVAIRHRDRRRPHDRVHQPVRAVRQRAVVDPDAHRAVQRDAVAVGARAPAVVRRRGAHVGVARGDAVVDVDVVNDYVGDVLEGDAGAAGDVDVGAAAVEGLEAVDEELLVEADGHVGGEDDPEGALLDGGVAEGAGGGVDGVEVGGVGDDVERAALPAEGAAPEPDAAVRQPLPVRLPVHARAPPAVVDRVAREARRLRQRPPPRPLQLPAAPMQAAI</sequence>
<feature type="region of interest" description="Disordered" evidence="1">
    <location>
        <begin position="373"/>
        <end position="395"/>
    </location>
</feature>
<dbReference type="Proteomes" id="UP000092600">
    <property type="component" value="Unassembled WGS sequence"/>
</dbReference>
<reference evidence="2 3" key="1">
    <citation type="journal article" date="2016" name="DNA Res.">
        <title>The draft genome of MD-2 pineapple using hybrid error correction of long reads.</title>
        <authorList>
            <person name="Redwan R.M."/>
            <person name="Saidin A."/>
            <person name="Kumar S.V."/>
        </authorList>
    </citation>
    <scope>NUCLEOTIDE SEQUENCE [LARGE SCALE GENOMIC DNA]</scope>
    <source>
        <strain evidence="3">cv. MD2</strain>
        <tissue evidence="2">Leaf</tissue>
    </source>
</reference>
<proteinExistence type="predicted"/>
<feature type="compositionally biased region" description="Low complexity" evidence="1">
    <location>
        <begin position="385"/>
        <end position="395"/>
    </location>
</feature>
<protein>
    <submittedName>
        <fullName evidence="2">Uncharacterized protein</fullName>
    </submittedName>
</protein>
<name>A0A199UIS1_ANACO</name>